<dbReference type="InterPro" id="IPR043504">
    <property type="entry name" value="Peptidase_S1_PA_chymotrypsin"/>
</dbReference>
<sequence>GQFLRTKGLGELAVRDEFPNATIVRPSVLYGECDYFLQFMTTHLRRCPVLGWVYIYKGGRGIYKMPVYVNDFGLGISRIVNDPSFAGKDFEFVGPHCYEFCEIADYIYKKAGCFEEIMYRYRRFSRPDPWFLLWSALCWLNTKVYRGGGSYIDWEWLDFVEATSDVLTGGKTLGFADLGIKPHLFEDMAAYFCRIRSYSGSVDLAYDEMPKVALPLRSPILYKRPPKLFDPSNIQTEERIFGRKVLAREGPNAPTKSCTGSLISASLVLTSGDCVVDRSTKESLNEFVVFVSKPSDKELRSTGKLLERNEQNGWALLRIAPQNITELCPPSPAPKWVARLNFRPLLTSGPRLEVSQADLSSGEGAVSEDFLNENRLLRIYLDKLEKPPKDDGLNQYRSDVYSGFTACYDDTGAPLLCKLSKYQDPALQLGIFQSLTVPGGKAAKDDEQNDKSNKTIDELNKCKLATQMRFNLFNADESLAKAIEKYALTEFVSVYHECGF</sequence>
<comment type="similarity">
    <text evidence="1">Belongs to the complex I NDUFA9 subunit family.</text>
</comment>
<organism evidence="6 7">
    <name type="scientific">Meloidogyne javanica</name>
    <name type="common">Root-knot nematode worm</name>
    <dbReference type="NCBI Taxonomy" id="6303"/>
    <lineage>
        <taxon>Eukaryota</taxon>
        <taxon>Metazoa</taxon>
        <taxon>Ecdysozoa</taxon>
        <taxon>Nematoda</taxon>
        <taxon>Chromadorea</taxon>
        <taxon>Rhabditida</taxon>
        <taxon>Tylenchina</taxon>
        <taxon>Tylenchomorpha</taxon>
        <taxon>Tylenchoidea</taxon>
        <taxon>Meloidogynidae</taxon>
        <taxon>Meloidogyninae</taxon>
        <taxon>Meloidogyne</taxon>
        <taxon>Meloidogyne incognita group</taxon>
    </lineage>
</organism>
<dbReference type="InterPro" id="IPR009003">
    <property type="entry name" value="Peptidase_S1_PA"/>
</dbReference>
<dbReference type="PANTHER" id="PTHR12126:SF11">
    <property type="entry name" value="NADH DEHYDROGENASE [UBIQUINONE] 1 ALPHA SUBCOMPLEX SUBUNIT 9, MITOCHONDRIAL"/>
    <property type="match status" value="1"/>
</dbReference>
<evidence type="ECO:0000313" key="6">
    <source>
        <dbReference type="Proteomes" id="UP000887561"/>
    </source>
</evidence>
<dbReference type="PANTHER" id="PTHR12126">
    <property type="entry name" value="NADH-UBIQUINONE OXIDOREDUCTASE 39 KDA SUBUNIT-RELATED"/>
    <property type="match status" value="1"/>
</dbReference>
<evidence type="ECO:0000256" key="2">
    <source>
        <dbReference type="ARBA" id="ARBA00040720"/>
    </source>
</evidence>
<dbReference type="SUPFAM" id="SSF50494">
    <property type="entry name" value="Trypsin-like serine proteases"/>
    <property type="match status" value="1"/>
</dbReference>
<dbReference type="SUPFAM" id="SSF51735">
    <property type="entry name" value="NAD(P)-binding Rossmann-fold domains"/>
    <property type="match status" value="1"/>
</dbReference>
<accession>A0A915NB43</accession>
<name>A0A915NB43_MELJA</name>
<dbReference type="Proteomes" id="UP000887561">
    <property type="component" value="Unplaced"/>
</dbReference>
<dbReference type="WBParaSite" id="scaffold871_cov249.g1976">
    <property type="protein sequence ID" value="scaffold871_cov249.g1976"/>
    <property type="gene ID" value="scaffold871_cov249.g1976"/>
</dbReference>
<dbReference type="Gene3D" id="3.40.50.720">
    <property type="entry name" value="NAD(P)-binding Rossmann-like Domain"/>
    <property type="match status" value="1"/>
</dbReference>
<evidence type="ECO:0000256" key="1">
    <source>
        <dbReference type="ARBA" id="ARBA00038501"/>
    </source>
</evidence>
<keyword evidence="6" id="KW-1185">Reference proteome</keyword>
<evidence type="ECO:0000256" key="4">
    <source>
        <dbReference type="ARBA" id="ARBA00043145"/>
    </source>
</evidence>
<dbReference type="Gene3D" id="2.40.10.10">
    <property type="entry name" value="Trypsin-like serine proteases"/>
    <property type="match status" value="2"/>
</dbReference>
<dbReference type="GO" id="GO:0044877">
    <property type="term" value="F:protein-containing complex binding"/>
    <property type="evidence" value="ECO:0007669"/>
    <property type="project" value="TreeGrafter"/>
</dbReference>
<dbReference type="InterPro" id="IPR036291">
    <property type="entry name" value="NAD(P)-bd_dom_sf"/>
</dbReference>
<protein>
    <recommendedName>
        <fullName evidence="2">NADH dehydrogenase [ubiquinone] 1 alpha subcomplex subunit 9, mitochondrial</fullName>
    </recommendedName>
    <alternativeName>
        <fullName evidence="4">Complex I-39kD</fullName>
    </alternativeName>
    <alternativeName>
        <fullName evidence="3">NADH-ubiquinone oxidoreductase 39 kDa subunit</fullName>
    </alternativeName>
</protein>
<evidence type="ECO:0000256" key="3">
    <source>
        <dbReference type="ARBA" id="ARBA00042000"/>
    </source>
</evidence>
<dbReference type="GO" id="GO:0005739">
    <property type="term" value="C:mitochondrion"/>
    <property type="evidence" value="ECO:0007669"/>
    <property type="project" value="TreeGrafter"/>
</dbReference>
<dbReference type="AlphaFoldDB" id="A0A915NB43"/>
<evidence type="ECO:0000256" key="5">
    <source>
        <dbReference type="ARBA" id="ARBA00046455"/>
    </source>
</evidence>
<evidence type="ECO:0000313" key="7">
    <source>
        <dbReference type="WBParaSite" id="scaffold871_cov249.g1976"/>
    </source>
</evidence>
<proteinExistence type="inferred from homology"/>
<reference evidence="7" key="1">
    <citation type="submission" date="2022-11" db="UniProtKB">
        <authorList>
            <consortium name="WormBaseParasite"/>
        </authorList>
    </citation>
    <scope>IDENTIFICATION</scope>
</reference>
<comment type="subunit">
    <text evidence="5">Complex I is composed of 45 different subunits. This a component of the hydrophobic protein fraction. Interacts with BLOC1S1. Interacts with SLC2A4. Interacts with CLOCK. Interacts with RAB5IF.</text>
</comment>
<dbReference type="InterPro" id="IPR051207">
    <property type="entry name" value="ComplexI_NDUFA9_subunit"/>
</dbReference>